<proteinExistence type="predicted"/>
<dbReference type="RefSeq" id="WP_069189088.1">
    <property type="nucleotide sequence ID" value="NZ_FLYE01000034.1"/>
</dbReference>
<feature type="signal peptide" evidence="1">
    <location>
        <begin position="1"/>
        <end position="22"/>
    </location>
</feature>
<keyword evidence="4" id="KW-1185">Reference proteome</keyword>
<name>A0A1C3RIC3_9PROT</name>
<dbReference type="PANTHER" id="PTHR38075">
    <property type="entry name" value="DUF4139 DOMAIN-CONTAINING PROTEIN"/>
    <property type="match status" value="1"/>
</dbReference>
<evidence type="ECO:0000256" key="1">
    <source>
        <dbReference type="SAM" id="SignalP"/>
    </source>
</evidence>
<dbReference type="EMBL" id="FLYE01000034">
    <property type="protein sequence ID" value="SCA57021.1"/>
    <property type="molecule type" value="Genomic_DNA"/>
</dbReference>
<feature type="domain" description="DUF4139" evidence="2">
    <location>
        <begin position="181"/>
        <end position="466"/>
    </location>
</feature>
<evidence type="ECO:0000313" key="4">
    <source>
        <dbReference type="Proteomes" id="UP000231658"/>
    </source>
</evidence>
<gene>
    <name evidence="3" type="ORF">MTBPR1_40044</name>
</gene>
<feature type="chain" id="PRO_5008680799" description="DUF4139 domain-containing protein" evidence="1">
    <location>
        <begin position="23"/>
        <end position="468"/>
    </location>
</feature>
<keyword evidence="1" id="KW-0732">Signal</keyword>
<dbReference type="Proteomes" id="UP000231658">
    <property type="component" value="Unassembled WGS sequence"/>
</dbReference>
<evidence type="ECO:0000313" key="3">
    <source>
        <dbReference type="EMBL" id="SCA57021.1"/>
    </source>
</evidence>
<protein>
    <recommendedName>
        <fullName evidence="2">DUF4139 domain-containing protein</fullName>
    </recommendedName>
</protein>
<dbReference type="PANTHER" id="PTHR38075:SF1">
    <property type="entry name" value="DUF4139 DOMAIN-CONTAINING PROTEIN"/>
    <property type="match status" value="1"/>
</dbReference>
<dbReference type="STRING" id="1867952.MTBPR1_40044"/>
<accession>A0A1C3RIC3</accession>
<sequence length="468" mass="51639">MSKIKPALILGALGLFSFTAQAENTLNATHQQQLSLTLYQNGLGFVRDTRRTDLSKGQNDLAFEDVSTQLIPDSLLINTKGIEVLERRFAFDLLTPQALLDKAVGKTVSFRKFNSVTGKDDIISAKILSTKNGVIVERDGQIQVGQPGQLMLEKLPQGLRAKPALLASLNAPKKASFELGLAYLSNGLKWHSSYSAELSPDGKSVNLRSWANLTNTSGTDYKNATLSLAAGQINKKTVRKNVQMMARSAPQTMMAMDSAPERTASPPQALGGLHLYSLPHKVDLAHKETKQVQLMAPMSFKSKRVLVRQFGPSYNAISHQVLAVHPNIEVSFTNASNAPLPTGIVRLYRKDQAGELQFVGEDRLKATPKGNEAKLHPGQSFDVTLKRSQTEFEFNGKHSFEAAYKVVIKNAKDTAETMRVSEAFPGQWKIEKSSHKTTRRENNRAIWEINVPANGQKTLSYEVNVRTR</sequence>
<evidence type="ECO:0000259" key="2">
    <source>
        <dbReference type="Pfam" id="PF13598"/>
    </source>
</evidence>
<dbReference type="Pfam" id="PF13598">
    <property type="entry name" value="DUF4139"/>
    <property type="match status" value="1"/>
</dbReference>
<dbReference type="AlphaFoldDB" id="A0A1C3RIC3"/>
<dbReference type="InterPro" id="IPR037291">
    <property type="entry name" value="DUF4139"/>
</dbReference>
<organism evidence="3 4">
    <name type="scientific">Candidatus Terasakiella magnetica</name>
    <dbReference type="NCBI Taxonomy" id="1867952"/>
    <lineage>
        <taxon>Bacteria</taxon>
        <taxon>Pseudomonadati</taxon>
        <taxon>Pseudomonadota</taxon>
        <taxon>Alphaproteobacteria</taxon>
        <taxon>Rhodospirillales</taxon>
        <taxon>Terasakiellaceae</taxon>
        <taxon>Terasakiella</taxon>
    </lineage>
</organism>
<reference evidence="3 4" key="1">
    <citation type="submission" date="2016-07" db="EMBL/GenBank/DDBJ databases">
        <authorList>
            <person name="Lefevre C.T."/>
        </authorList>
    </citation>
    <scope>NUCLEOTIDE SEQUENCE [LARGE SCALE GENOMIC DNA]</scope>
    <source>
        <strain evidence="3">PR1</strain>
    </source>
</reference>